<dbReference type="Pfam" id="PF18421">
    <property type="entry name" value="Peptidase_M23_N"/>
    <property type="match status" value="1"/>
</dbReference>
<dbReference type="InterPro" id="IPR016047">
    <property type="entry name" value="M23ase_b-sheet_dom"/>
</dbReference>
<sequence length="276" mass="31430">MRIFLFLFFINFSAFAFLDVENTPIAGGIAVINFKSNHTQPTAFFYKNPVFVQKIKDNYWQALVGIPLLTKIGKKHLIIKDFSTRTIDFEVVSHTYKSQYITLKGKKKKYVDPLKKHIKRIIKERKVLTQARKTFSASKKLSNNFILPVKGIISSPFGLKRFYNNKPRNPHSGLDFAAKLNTKIIAPMNGTIILTGHYFFNGKTVFIDHGQGLISAYIHMNKIKVKKGDYVKKGDIIGTVGKTGRSTGPHLHWGIYLNKTAINPYLLTNLKNDTKH</sequence>
<dbReference type="Gene3D" id="2.60.40.1590">
    <property type="entry name" value="Peptidoglycan hydrolase domains"/>
    <property type="match status" value="1"/>
</dbReference>
<dbReference type="Pfam" id="PF01551">
    <property type="entry name" value="Peptidase_M23"/>
    <property type="match status" value="1"/>
</dbReference>
<dbReference type="GO" id="GO:0004222">
    <property type="term" value="F:metalloendopeptidase activity"/>
    <property type="evidence" value="ECO:0007669"/>
    <property type="project" value="TreeGrafter"/>
</dbReference>
<dbReference type="FunFam" id="2.70.70.10:FF:000019">
    <property type="entry name" value="M23 family peptidase"/>
    <property type="match status" value="1"/>
</dbReference>
<dbReference type="PANTHER" id="PTHR21666">
    <property type="entry name" value="PEPTIDASE-RELATED"/>
    <property type="match status" value="1"/>
</dbReference>
<evidence type="ECO:0000259" key="1">
    <source>
        <dbReference type="Pfam" id="PF01551"/>
    </source>
</evidence>
<evidence type="ECO:0000313" key="3">
    <source>
        <dbReference type="EMBL" id="SFV55549.1"/>
    </source>
</evidence>
<evidence type="ECO:0000259" key="2">
    <source>
        <dbReference type="Pfam" id="PF18421"/>
    </source>
</evidence>
<name>A0A1W1BPT3_9ZZZZ</name>
<dbReference type="InterPro" id="IPR040487">
    <property type="entry name" value="Peptidase_M23_N"/>
</dbReference>
<dbReference type="InterPro" id="IPR050570">
    <property type="entry name" value="Cell_wall_metabolism_enzyme"/>
</dbReference>
<proteinExistence type="predicted"/>
<dbReference type="InterPro" id="IPR011055">
    <property type="entry name" value="Dup_hybrid_motif"/>
</dbReference>
<reference evidence="3" key="1">
    <citation type="submission" date="2016-10" db="EMBL/GenBank/DDBJ databases">
        <authorList>
            <person name="de Groot N.N."/>
        </authorList>
    </citation>
    <scope>NUCLEOTIDE SEQUENCE</scope>
</reference>
<gene>
    <name evidence="3" type="ORF">MNB_SUP05-5-368</name>
</gene>
<dbReference type="PANTHER" id="PTHR21666:SF285">
    <property type="entry name" value="M23 FAMILY METALLOPEPTIDASE"/>
    <property type="match status" value="1"/>
</dbReference>
<feature type="domain" description="Peptidase family M23 N-terminal" evidence="2">
    <location>
        <begin position="22"/>
        <end position="92"/>
    </location>
</feature>
<dbReference type="AlphaFoldDB" id="A0A1W1BPT3"/>
<dbReference type="SUPFAM" id="SSF51261">
    <property type="entry name" value="Duplicated hybrid motif"/>
    <property type="match status" value="1"/>
</dbReference>
<dbReference type="CDD" id="cd12797">
    <property type="entry name" value="M23_peptidase"/>
    <property type="match status" value="1"/>
</dbReference>
<dbReference type="Gene3D" id="2.70.70.10">
    <property type="entry name" value="Glucose Permease (Domain IIA)"/>
    <property type="match status" value="1"/>
</dbReference>
<accession>A0A1W1BPT3</accession>
<protein>
    <submittedName>
        <fullName evidence="3">Peptidase, M23/M37 family</fullName>
    </submittedName>
</protein>
<organism evidence="3">
    <name type="scientific">hydrothermal vent metagenome</name>
    <dbReference type="NCBI Taxonomy" id="652676"/>
    <lineage>
        <taxon>unclassified sequences</taxon>
        <taxon>metagenomes</taxon>
        <taxon>ecological metagenomes</taxon>
    </lineage>
</organism>
<feature type="domain" description="M23ase beta-sheet core" evidence="1">
    <location>
        <begin position="170"/>
        <end position="264"/>
    </location>
</feature>
<dbReference type="EMBL" id="FPHJ01000014">
    <property type="protein sequence ID" value="SFV55549.1"/>
    <property type="molecule type" value="Genomic_DNA"/>
</dbReference>